<dbReference type="GO" id="GO:0003676">
    <property type="term" value="F:nucleic acid binding"/>
    <property type="evidence" value="ECO:0007669"/>
    <property type="project" value="InterPro"/>
</dbReference>
<evidence type="ECO:0008006" key="3">
    <source>
        <dbReference type="Google" id="ProtNLM"/>
    </source>
</evidence>
<dbReference type="EMBL" id="KQ414598">
    <property type="protein sequence ID" value="KOC69811.1"/>
    <property type="molecule type" value="Genomic_DNA"/>
</dbReference>
<accession>A0A0L7RGF9</accession>
<evidence type="ECO:0000313" key="1">
    <source>
        <dbReference type="EMBL" id="KOC69811.1"/>
    </source>
</evidence>
<feature type="non-terminal residue" evidence="1">
    <location>
        <position position="1"/>
    </location>
</feature>
<organism evidence="1 2">
    <name type="scientific">Habropoda laboriosa</name>
    <dbReference type="NCBI Taxonomy" id="597456"/>
    <lineage>
        <taxon>Eukaryota</taxon>
        <taxon>Metazoa</taxon>
        <taxon>Ecdysozoa</taxon>
        <taxon>Arthropoda</taxon>
        <taxon>Hexapoda</taxon>
        <taxon>Insecta</taxon>
        <taxon>Pterygota</taxon>
        <taxon>Neoptera</taxon>
        <taxon>Endopterygota</taxon>
        <taxon>Hymenoptera</taxon>
        <taxon>Apocrita</taxon>
        <taxon>Aculeata</taxon>
        <taxon>Apoidea</taxon>
        <taxon>Anthophila</taxon>
        <taxon>Apidae</taxon>
        <taxon>Habropoda</taxon>
    </lineage>
</organism>
<reference evidence="1 2" key="1">
    <citation type="submission" date="2015-07" db="EMBL/GenBank/DDBJ databases">
        <title>The genome of Habropoda laboriosa.</title>
        <authorList>
            <person name="Pan H."/>
            <person name="Kapheim K."/>
        </authorList>
    </citation>
    <scope>NUCLEOTIDE SEQUENCE [LARGE SCALE GENOMIC DNA]</scope>
    <source>
        <strain evidence="1">0110345459</strain>
    </source>
</reference>
<dbReference type="InterPro" id="IPR036397">
    <property type="entry name" value="RNaseH_sf"/>
</dbReference>
<name>A0A0L7RGF9_9HYME</name>
<sequence>GHLKNEVHCEPPTTPEHTKDRIIRTRNGITPETLERVSLALIDRLRICIQCSEQHFKHCLH</sequence>
<dbReference type="Proteomes" id="UP000053825">
    <property type="component" value="Unassembled WGS sequence"/>
</dbReference>
<dbReference type="Gene3D" id="3.30.420.10">
    <property type="entry name" value="Ribonuclease H-like superfamily/Ribonuclease H"/>
    <property type="match status" value="1"/>
</dbReference>
<dbReference type="AlphaFoldDB" id="A0A0L7RGF9"/>
<evidence type="ECO:0000313" key="2">
    <source>
        <dbReference type="Proteomes" id="UP000053825"/>
    </source>
</evidence>
<protein>
    <recommendedName>
        <fullName evidence="3">Histone-lysine N-methyltransferase SETMAR</fullName>
    </recommendedName>
</protein>
<keyword evidence="2" id="KW-1185">Reference proteome</keyword>
<proteinExistence type="predicted"/>
<gene>
    <name evidence="1" type="ORF">WH47_07021</name>
</gene>